<dbReference type="Proteomes" id="UP001359559">
    <property type="component" value="Unassembled WGS sequence"/>
</dbReference>
<dbReference type="EMBL" id="JAYKXN010000008">
    <property type="protein sequence ID" value="KAK7263146.1"/>
    <property type="molecule type" value="Genomic_DNA"/>
</dbReference>
<evidence type="ECO:0000256" key="2">
    <source>
        <dbReference type="ARBA" id="ARBA00012483"/>
    </source>
</evidence>
<evidence type="ECO:0000256" key="5">
    <source>
        <dbReference type="ARBA" id="ARBA00022771"/>
    </source>
</evidence>
<evidence type="ECO:0000313" key="13">
    <source>
        <dbReference type="Proteomes" id="UP001359559"/>
    </source>
</evidence>
<evidence type="ECO:0000256" key="3">
    <source>
        <dbReference type="ARBA" id="ARBA00022679"/>
    </source>
</evidence>
<keyword evidence="3" id="KW-0808">Transferase</keyword>
<evidence type="ECO:0000256" key="9">
    <source>
        <dbReference type="SAM" id="MobiDB-lite"/>
    </source>
</evidence>
<name>A0AAN9EV49_CLITE</name>
<keyword evidence="4" id="KW-0479">Metal-binding</keyword>
<dbReference type="Gene3D" id="3.30.40.10">
    <property type="entry name" value="Zinc/RING finger domain, C3HC4 (zinc finger)"/>
    <property type="match status" value="1"/>
</dbReference>
<dbReference type="PANTHER" id="PTHR22937:SF209">
    <property type="entry name" value="RING-TYPE E3 UBIQUITIN TRANSFERASE"/>
    <property type="match status" value="1"/>
</dbReference>
<evidence type="ECO:0000256" key="8">
    <source>
        <dbReference type="PROSITE-ProRule" id="PRU00175"/>
    </source>
</evidence>
<keyword evidence="7" id="KW-0862">Zinc</keyword>
<reference evidence="11 13" key="1">
    <citation type="submission" date="2024-01" db="EMBL/GenBank/DDBJ databases">
        <title>The genomes of 5 underutilized Papilionoideae crops provide insights into root nodulation and disease resistance.</title>
        <authorList>
            <person name="Yuan L."/>
        </authorList>
    </citation>
    <scope>NUCLEOTIDE SEQUENCE [LARGE SCALE GENOMIC DNA]</scope>
    <source>
        <strain evidence="11">LY-2023</strain>
        <tissue evidence="11">Leaf</tissue>
    </source>
</reference>
<gene>
    <name evidence="11" type="ORF">RJT34_30731</name>
    <name evidence="12" type="ORF">RJT34_30732</name>
</gene>
<protein>
    <recommendedName>
        <fullName evidence="2">RING-type E3 ubiquitin transferase</fullName>
        <ecNumber evidence="2">2.3.2.27</ecNumber>
    </recommendedName>
</protein>
<keyword evidence="6" id="KW-0833">Ubl conjugation pathway</keyword>
<evidence type="ECO:0000256" key="7">
    <source>
        <dbReference type="ARBA" id="ARBA00022833"/>
    </source>
</evidence>
<evidence type="ECO:0000313" key="12">
    <source>
        <dbReference type="EMBL" id="KAK7263147.1"/>
    </source>
</evidence>
<dbReference type="InterPro" id="IPR045191">
    <property type="entry name" value="MBR1/2-like"/>
</dbReference>
<comment type="catalytic activity">
    <reaction evidence="1">
        <text>S-ubiquitinyl-[E2 ubiquitin-conjugating enzyme]-L-cysteine + [acceptor protein]-L-lysine = [E2 ubiquitin-conjugating enzyme]-L-cysteine + N(6)-ubiquitinyl-[acceptor protein]-L-lysine.</text>
        <dbReference type="EC" id="2.3.2.27"/>
    </reaction>
</comment>
<dbReference type="PANTHER" id="PTHR22937">
    <property type="entry name" value="E3 UBIQUITIN-PROTEIN LIGASE RNF165"/>
    <property type="match status" value="1"/>
</dbReference>
<evidence type="ECO:0000256" key="4">
    <source>
        <dbReference type="ARBA" id="ARBA00022723"/>
    </source>
</evidence>
<dbReference type="InterPro" id="IPR013083">
    <property type="entry name" value="Znf_RING/FYVE/PHD"/>
</dbReference>
<dbReference type="SMART" id="SM00184">
    <property type="entry name" value="RING"/>
    <property type="match status" value="1"/>
</dbReference>
<sequence length="598" mass="66849">MNHEGNSHGQVNCNRENIQDEVDLNLSMATGALKIPFPYSNPFTNGSDQRVQDGFQVLNMNYPQESINVIQNHEQDMSLHLHESSNSLNLSIATGALQSPVSYSNSFTNGSDKRVRDGLLDLNMNYSQQRVNVIHNHDQNVGMNLHESSSSLAITPQGLQNRIFGSNVYDYDNKEGINSSINLNLSLSLTHSPSETQSQGRVSSTRRTIHNVSPRSVVEEQGTQYGITTNNMVLPTKRRFISHTFGEFLEGESSSMSAQAERTTMSNSALNNNRCSYNFARDVQALLPNQAPLFIRNDTSPIFVSSEVGATNSSYQQLQLAPSFHWVLHESPLTNDMMRARNSPQITGPYSQIRTEIMAPLHGQRNIQVLSRNIDDNDIAHAQAITSPGQTVENPSTLSLSQGSQEMTPPIVSSDSEIENQHSSVSASANQTNNNFESMFLHQSPFGLEMRRILSVRVSRGQNYGTIRGLTEEEIMLHIRREHFKSAENTLENGECCCICQDDYIHGEEVGKLICKHKFHIGCIKQWLRRKNACPICKQTALVMDAVRDDAGNEEEHQAVVINDDDDDDDEEEEEGGNEEEEDNDDNDDDDDGDDIRD</sequence>
<dbReference type="SUPFAM" id="SSF57850">
    <property type="entry name" value="RING/U-box"/>
    <property type="match status" value="1"/>
</dbReference>
<feature type="domain" description="RING-type" evidence="10">
    <location>
        <begin position="497"/>
        <end position="538"/>
    </location>
</feature>
<evidence type="ECO:0000256" key="1">
    <source>
        <dbReference type="ARBA" id="ARBA00000900"/>
    </source>
</evidence>
<proteinExistence type="predicted"/>
<evidence type="ECO:0000256" key="6">
    <source>
        <dbReference type="ARBA" id="ARBA00022786"/>
    </source>
</evidence>
<dbReference type="PROSITE" id="PS50089">
    <property type="entry name" value="ZF_RING_2"/>
    <property type="match status" value="1"/>
</dbReference>
<keyword evidence="5 8" id="KW-0863">Zinc-finger</keyword>
<comment type="caution">
    <text evidence="11">The sequence shown here is derived from an EMBL/GenBank/DDBJ whole genome shotgun (WGS) entry which is preliminary data.</text>
</comment>
<accession>A0AAN9EV49</accession>
<dbReference type="InterPro" id="IPR001841">
    <property type="entry name" value="Znf_RING"/>
</dbReference>
<dbReference type="EC" id="2.3.2.27" evidence="2"/>
<dbReference type="AlphaFoldDB" id="A0AAN9EV49"/>
<feature type="compositionally biased region" description="Acidic residues" evidence="9">
    <location>
        <begin position="563"/>
        <end position="598"/>
    </location>
</feature>
<dbReference type="EMBL" id="JAYKXN010000008">
    <property type="protein sequence ID" value="KAK7263147.1"/>
    <property type="molecule type" value="Genomic_DNA"/>
</dbReference>
<organism evidence="11 13">
    <name type="scientific">Clitoria ternatea</name>
    <name type="common">Butterfly pea</name>
    <dbReference type="NCBI Taxonomy" id="43366"/>
    <lineage>
        <taxon>Eukaryota</taxon>
        <taxon>Viridiplantae</taxon>
        <taxon>Streptophyta</taxon>
        <taxon>Embryophyta</taxon>
        <taxon>Tracheophyta</taxon>
        <taxon>Spermatophyta</taxon>
        <taxon>Magnoliopsida</taxon>
        <taxon>eudicotyledons</taxon>
        <taxon>Gunneridae</taxon>
        <taxon>Pentapetalae</taxon>
        <taxon>rosids</taxon>
        <taxon>fabids</taxon>
        <taxon>Fabales</taxon>
        <taxon>Fabaceae</taxon>
        <taxon>Papilionoideae</taxon>
        <taxon>50 kb inversion clade</taxon>
        <taxon>NPAAA clade</taxon>
        <taxon>indigoferoid/millettioid clade</taxon>
        <taxon>Phaseoleae</taxon>
        <taxon>Clitoria</taxon>
    </lineage>
</organism>
<evidence type="ECO:0000259" key="10">
    <source>
        <dbReference type="PROSITE" id="PS50089"/>
    </source>
</evidence>
<dbReference type="GO" id="GO:0008270">
    <property type="term" value="F:zinc ion binding"/>
    <property type="evidence" value="ECO:0007669"/>
    <property type="project" value="UniProtKB-KW"/>
</dbReference>
<evidence type="ECO:0000313" key="11">
    <source>
        <dbReference type="EMBL" id="KAK7263146.1"/>
    </source>
</evidence>
<dbReference type="Pfam" id="PF13639">
    <property type="entry name" value="zf-RING_2"/>
    <property type="match status" value="1"/>
</dbReference>
<keyword evidence="13" id="KW-1185">Reference proteome</keyword>
<feature type="region of interest" description="Disordered" evidence="9">
    <location>
        <begin position="551"/>
        <end position="598"/>
    </location>
</feature>
<feature type="region of interest" description="Disordered" evidence="9">
    <location>
        <begin position="388"/>
        <end position="412"/>
    </location>
</feature>
<dbReference type="GO" id="GO:0061630">
    <property type="term" value="F:ubiquitin protein ligase activity"/>
    <property type="evidence" value="ECO:0007669"/>
    <property type="project" value="UniProtKB-EC"/>
</dbReference>